<dbReference type="RefSeq" id="WP_074605201.1">
    <property type="nucleotide sequence ID" value="NZ_FNGY01000002.1"/>
</dbReference>
<dbReference type="EMBL" id="FNGY01000002">
    <property type="protein sequence ID" value="SDL85381.1"/>
    <property type="molecule type" value="Genomic_DNA"/>
</dbReference>
<name>A0A1G9NGA0_9SPHI</name>
<dbReference type="Proteomes" id="UP000183200">
    <property type="component" value="Unassembled WGS sequence"/>
</dbReference>
<gene>
    <name evidence="1" type="ORF">SAMN05421820_102315</name>
</gene>
<evidence type="ECO:0000313" key="2">
    <source>
        <dbReference type="Proteomes" id="UP000183200"/>
    </source>
</evidence>
<proteinExistence type="predicted"/>
<organism evidence="1 2">
    <name type="scientific">Pedobacter steynii</name>
    <dbReference type="NCBI Taxonomy" id="430522"/>
    <lineage>
        <taxon>Bacteria</taxon>
        <taxon>Pseudomonadati</taxon>
        <taxon>Bacteroidota</taxon>
        <taxon>Sphingobacteriia</taxon>
        <taxon>Sphingobacteriales</taxon>
        <taxon>Sphingobacteriaceae</taxon>
        <taxon>Pedobacter</taxon>
    </lineage>
</organism>
<evidence type="ECO:0000313" key="1">
    <source>
        <dbReference type="EMBL" id="SDL85381.1"/>
    </source>
</evidence>
<sequence length="67" mass="8050">MQSISTFFKEEDDFFCRKVEKETKERRNHEVAKSLILELDLPYEQIARIAKLDVAYVKKLRAEMENK</sequence>
<reference evidence="2" key="1">
    <citation type="submission" date="2016-10" db="EMBL/GenBank/DDBJ databases">
        <authorList>
            <person name="Varghese N."/>
            <person name="Submissions S."/>
        </authorList>
    </citation>
    <scope>NUCLEOTIDE SEQUENCE [LARGE SCALE GENOMIC DNA]</scope>
    <source>
        <strain evidence="2">DSM 19110</strain>
    </source>
</reference>
<keyword evidence="2" id="KW-1185">Reference proteome</keyword>
<accession>A0A1G9NGA0</accession>
<protein>
    <submittedName>
        <fullName evidence="1">Uncharacterized protein</fullName>
    </submittedName>
</protein>
<dbReference type="OrthoDB" id="771835at2"/>
<dbReference type="AlphaFoldDB" id="A0A1G9NGA0"/>